<dbReference type="EMBL" id="JAMDGZ010000019">
    <property type="protein sequence ID" value="MDD1014097.1"/>
    <property type="molecule type" value="Genomic_DNA"/>
</dbReference>
<proteinExistence type="predicted"/>
<comment type="caution">
    <text evidence="1">The sequence shown here is derived from an EMBL/GenBank/DDBJ whole genome shotgun (WGS) entry which is preliminary data.</text>
</comment>
<reference evidence="1 2" key="1">
    <citation type="submission" date="2022-05" db="EMBL/GenBank/DDBJ databases">
        <title>Novel Pseudomonas spp. Isolated from a Rainbow Trout Aquaculture Facility.</title>
        <authorList>
            <person name="Testerman T."/>
            <person name="Graf J."/>
        </authorList>
    </citation>
    <scope>NUCLEOTIDE SEQUENCE [LARGE SCALE GENOMIC DNA]</scope>
    <source>
        <strain evidence="1 2">ID1025</strain>
    </source>
</reference>
<protein>
    <submittedName>
        <fullName evidence="1">Uncharacterized protein</fullName>
    </submittedName>
</protein>
<evidence type="ECO:0000313" key="1">
    <source>
        <dbReference type="EMBL" id="MDD1014097.1"/>
    </source>
</evidence>
<organism evidence="1 2">
    <name type="scientific">Pseudomonas rubra</name>
    <dbReference type="NCBI Taxonomy" id="2942627"/>
    <lineage>
        <taxon>Bacteria</taxon>
        <taxon>Pseudomonadati</taxon>
        <taxon>Pseudomonadota</taxon>
        <taxon>Gammaproteobacteria</taxon>
        <taxon>Pseudomonadales</taxon>
        <taxon>Pseudomonadaceae</taxon>
        <taxon>Pseudomonas</taxon>
    </lineage>
</organism>
<gene>
    <name evidence="1" type="ORF">M5G17_10420</name>
</gene>
<sequence length="56" mass="6367">MDDDDRFETLAIIAAPAQLPKVFCRLIETIVDVKWRRGAGSAIITHIDWQDGQEQL</sequence>
<evidence type="ECO:0000313" key="2">
    <source>
        <dbReference type="Proteomes" id="UP001148184"/>
    </source>
</evidence>
<accession>A0ABT5P728</accession>
<keyword evidence="2" id="KW-1185">Reference proteome</keyword>
<dbReference type="RefSeq" id="WP_273892839.1">
    <property type="nucleotide sequence ID" value="NZ_JAMDGP010000013.1"/>
</dbReference>
<dbReference type="Proteomes" id="UP001148184">
    <property type="component" value="Unassembled WGS sequence"/>
</dbReference>
<name>A0ABT5P728_9PSED</name>